<dbReference type="STRING" id="42514.ENSPNAP00000017369"/>
<reference evidence="4" key="2">
    <citation type="submission" date="2025-08" db="UniProtKB">
        <authorList>
            <consortium name="Ensembl"/>
        </authorList>
    </citation>
    <scope>IDENTIFICATION</scope>
</reference>
<dbReference type="InterPro" id="IPR024977">
    <property type="entry name" value="Apc4-like_WD40_dom"/>
</dbReference>
<dbReference type="Pfam" id="PF12894">
    <property type="entry name" value="ANAPC4_WD40"/>
    <property type="match status" value="1"/>
</dbReference>
<dbReference type="Ensembl" id="ENSPNAT00000026125.2">
    <property type="protein sequence ID" value="ENSPNAP00000017369.2"/>
    <property type="gene ID" value="ENSPNAG00000023601.2"/>
</dbReference>
<name>A0A3B4D3A8_PYGNA</name>
<protein>
    <recommendedName>
        <fullName evidence="3">Anaphase-promoting complex subunit 4-like WD40 domain-containing protein</fullName>
    </recommendedName>
</protein>
<dbReference type="InterPro" id="IPR001680">
    <property type="entry name" value="WD40_rpt"/>
</dbReference>
<keyword evidence="1" id="KW-0853">WD repeat</keyword>
<evidence type="ECO:0000313" key="4">
    <source>
        <dbReference type="Ensembl" id="ENSPNAP00000017369.2"/>
    </source>
</evidence>
<organism evidence="4 5">
    <name type="scientific">Pygocentrus nattereri</name>
    <name type="common">Red-bellied piranha</name>
    <dbReference type="NCBI Taxonomy" id="42514"/>
    <lineage>
        <taxon>Eukaryota</taxon>
        <taxon>Metazoa</taxon>
        <taxon>Chordata</taxon>
        <taxon>Craniata</taxon>
        <taxon>Vertebrata</taxon>
        <taxon>Euteleostomi</taxon>
        <taxon>Actinopterygii</taxon>
        <taxon>Neopterygii</taxon>
        <taxon>Teleostei</taxon>
        <taxon>Ostariophysi</taxon>
        <taxon>Characiformes</taxon>
        <taxon>Characoidei</taxon>
        <taxon>Pygocentrus</taxon>
    </lineage>
</organism>
<dbReference type="SMART" id="SM00320">
    <property type="entry name" value="WD40"/>
    <property type="match status" value="6"/>
</dbReference>
<evidence type="ECO:0000313" key="5">
    <source>
        <dbReference type="Proteomes" id="UP001501920"/>
    </source>
</evidence>
<sequence>MALELSNRFPAPPGLADEGLQRTKRQVQHPDHLSLSDSDTDTEDDDVRETGSDSETEPNEAPQMQSRLSVQAPAHFPAKKEDSGDQTQPKTDGDLHIHSVLECGCEVMTCQFSNDGSLLAVGLCDGSIKVYSTDSGELTQTLKDSSSVLSALPVTSLRFTQSGQSHCLLLATYASGSVRCWYIWGQQCVWWLKEARDGERMQRQTLSLSISPSGHQALTGGSDSFIYLYDLATHQRRQIFGASGMKTVMDGHWLRVIAVSFHPEKETQFISGGWDNTIQFWDTRQQHSVRMISGPHVCGDALHIDPLANQILSGSWRKHNSLEVWDYDSGKKVSEVPQDTHGDSKIYTCHWFGQDHIIAAGTQANMLRVIDRRSLTTESKLFGLPSAIFSSSVCPSGQWAGLIAATSGDRVFLLSRNQHVKKHHL</sequence>
<proteinExistence type="predicted"/>
<keyword evidence="5" id="KW-1185">Reference proteome</keyword>
<reference evidence="4" key="3">
    <citation type="submission" date="2025-09" db="UniProtKB">
        <authorList>
            <consortium name="Ensembl"/>
        </authorList>
    </citation>
    <scope>IDENTIFICATION</scope>
</reference>
<dbReference type="Pfam" id="PF00400">
    <property type="entry name" value="WD40"/>
    <property type="match status" value="1"/>
</dbReference>
<dbReference type="GeneTree" id="ENSGT00940000174999"/>
<feature type="domain" description="Anaphase-promoting complex subunit 4-like WD40" evidence="3">
    <location>
        <begin position="104"/>
        <end position="155"/>
    </location>
</feature>
<feature type="region of interest" description="Disordered" evidence="2">
    <location>
        <begin position="1"/>
        <end position="93"/>
    </location>
</feature>
<evidence type="ECO:0000256" key="1">
    <source>
        <dbReference type="PROSITE-ProRule" id="PRU00221"/>
    </source>
</evidence>
<dbReference type="PANTHER" id="PTHR47822:SF2">
    <property type="entry name" value="F-BOX AND WD-40 DOMAIN PROTEIN 7"/>
    <property type="match status" value="1"/>
</dbReference>
<dbReference type="PROSITE" id="PS50294">
    <property type="entry name" value="WD_REPEATS_REGION"/>
    <property type="match status" value="1"/>
</dbReference>
<dbReference type="PROSITE" id="PS50082">
    <property type="entry name" value="WD_REPEATS_2"/>
    <property type="match status" value="1"/>
</dbReference>
<dbReference type="OMA" id="KVKLWHV"/>
<feature type="compositionally biased region" description="Acidic residues" evidence="2">
    <location>
        <begin position="38"/>
        <end position="58"/>
    </location>
</feature>
<dbReference type="Gene3D" id="2.130.10.10">
    <property type="entry name" value="YVTN repeat-like/Quinoprotein amine dehydrogenase"/>
    <property type="match status" value="2"/>
</dbReference>
<accession>A0A3B4D3A8</accession>
<reference evidence="4 5" key="1">
    <citation type="submission" date="2020-10" db="EMBL/GenBank/DDBJ databases">
        <title>Pygocentrus nattereri (red-bellied piranha) genome, fPygNat1, primary haplotype.</title>
        <authorList>
            <person name="Myers G."/>
            <person name="Meyer A."/>
            <person name="Karagic N."/>
            <person name="Pippel M."/>
            <person name="Winkler S."/>
            <person name="Tracey A."/>
            <person name="Wood J."/>
            <person name="Formenti G."/>
            <person name="Howe K."/>
            <person name="Fedrigo O."/>
            <person name="Jarvis E.D."/>
        </authorList>
    </citation>
    <scope>NUCLEOTIDE SEQUENCE [LARGE SCALE GENOMIC DNA]</scope>
</reference>
<dbReference type="SUPFAM" id="SSF50978">
    <property type="entry name" value="WD40 repeat-like"/>
    <property type="match status" value="1"/>
</dbReference>
<dbReference type="Proteomes" id="UP001501920">
    <property type="component" value="Chromosome 13"/>
</dbReference>
<dbReference type="AlphaFoldDB" id="A0A3B4D3A8"/>
<dbReference type="InterPro" id="IPR015943">
    <property type="entry name" value="WD40/YVTN_repeat-like_dom_sf"/>
</dbReference>
<dbReference type="InterPro" id="IPR036322">
    <property type="entry name" value="WD40_repeat_dom_sf"/>
</dbReference>
<dbReference type="PANTHER" id="PTHR47822">
    <property type="entry name" value="CARBOHYDRATE BINDING DOMAIN CONTAINING PROTEIN"/>
    <property type="match status" value="1"/>
</dbReference>
<evidence type="ECO:0000259" key="3">
    <source>
        <dbReference type="Pfam" id="PF12894"/>
    </source>
</evidence>
<feature type="repeat" description="WD" evidence="1">
    <location>
        <begin position="249"/>
        <end position="291"/>
    </location>
</feature>
<evidence type="ECO:0000256" key="2">
    <source>
        <dbReference type="SAM" id="MobiDB-lite"/>
    </source>
</evidence>